<feature type="domain" description="Beta-lactamase-related" evidence="2">
    <location>
        <begin position="29"/>
        <end position="398"/>
    </location>
</feature>
<protein>
    <submittedName>
        <fullName evidence="3">Beta-lactamase family protein</fullName>
    </submittedName>
</protein>
<dbReference type="PANTHER" id="PTHR43283">
    <property type="entry name" value="BETA-LACTAMASE-RELATED"/>
    <property type="match status" value="1"/>
</dbReference>
<evidence type="ECO:0000313" key="4">
    <source>
        <dbReference type="Proteomes" id="UP001207742"/>
    </source>
</evidence>
<evidence type="ECO:0000256" key="1">
    <source>
        <dbReference type="SAM" id="SignalP"/>
    </source>
</evidence>
<reference evidence="3 4" key="1">
    <citation type="submission" date="2022-10" db="EMBL/GenBank/DDBJ databases">
        <title>Chitinophaga nivalis PC15 sp. nov., isolated from Pyeongchang county, South Korea.</title>
        <authorList>
            <person name="Trinh H.N."/>
        </authorList>
    </citation>
    <scope>NUCLEOTIDE SEQUENCE [LARGE SCALE GENOMIC DNA]</scope>
    <source>
        <strain evidence="3 4">PC14</strain>
    </source>
</reference>
<evidence type="ECO:0000313" key="3">
    <source>
        <dbReference type="EMBL" id="MCW3486823.1"/>
    </source>
</evidence>
<keyword evidence="1" id="KW-0732">Signal</keyword>
<organism evidence="3 4">
    <name type="scientific">Chitinophaga nivalis</name>
    <dbReference type="NCBI Taxonomy" id="2991709"/>
    <lineage>
        <taxon>Bacteria</taxon>
        <taxon>Pseudomonadati</taxon>
        <taxon>Bacteroidota</taxon>
        <taxon>Chitinophagia</taxon>
        <taxon>Chitinophagales</taxon>
        <taxon>Chitinophagaceae</taxon>
        <taxon>Chitinophaga</taxon>
    </lineage>
</organism>
<feature type="chain" id="PRO_5045209378" evidence="1">
    <location>
        <begin position="19"/>
        <end position="410"/>
    </location>
</feature>
<keyword evidence="4" id="KW-1185">Reference proteome</keyword>
<dbReference type="EMBL" id="JAPDNS010000002">
    <property type="protein sequence ID" value="MCW3486823.1"/>
    <property type="molecule type" value="Genomic_DNA"/>
</dbReference>
<dbReference type="InterPro" id="IPR012338">
    <property type="entry name" value="Beta-lactam/transpept-like"/>
</dbReference>
<dbReference type="Gene3D" id="3.40.710.10">
    <property type="entry name" value="DD-peptidase/beta-lactamase superfamily"/>
    <property type="match status" value="1"/>
</dbReference>
<accession>A0ABT3IS88</accession>
<sequence length="410" mass="44772">MKTIVATVLCSMVLSAAAQVTPAANLQRIDQFVTREMAKGNVTGATVLIIKDGQPVYNKAFGYADVPSKRPMQLDNIFRIASFTKAVTSVAALILLEDGRFLLDEPVSKYIPAFKNPKVLVDFHAADSSYTTRPAAREITIRDLMSHTSGIDYGAISQDPAMQAIYARAGVTVGIGSHSTLAAAVNKVAALPLKHDPGVAWTYGLNTDILGYLIEIWSGMSLDAFFRTRIFEPLQMKDTYFRIPAAKAGRLVTLQQRGEHGLEPVTGTIFEATQPGYPFDDNVYFSGGGGLSGTAADYGRFLQMLLNKGVYKGSHIISETGVSLLLRNQLTGTANAEAFQFGLGVGVVNSRNKFVYPMNEGSFYWIGAFNTHYWADPKEKLIGIILTQQHYPENFFGLGQYLQHLVYGAL</sequence>
<dbReference type="RefSeq" id="WP_264733638.1">
    <property type="nucleotide sequence ID" value="NZ_JAPDNR010000001.1"/>
</dbReference>
<name>A0ABT3IS88_9BACT</name>
<gene>
    <name evidence="3" type="ORF">OL497_23195</name>
</gene>
<dbReference type="Pfam" id="PF00144">
    <property type="entry name" value="Beta-lactamase"/>
    <property type="match status" value="1"/>
</dbReference>
<evidence type="ECO:0000259" key="2">
    <source>
        <dbReference type="Pfam" id="PF00144"/>
    </source>
</evidence>
<dbReference type="InterPro" id="IPR050789">
    <property type="entry name" value="Diverse_Enzym_Activities"/>
</dbReference>
<proteinExistence type="predicted"/>
<feature type="signal peptide" evidence="1">
    <location>
        <begin position="1"/>
        <end position="18"/>
    </location>
</feature>
<dbReference type="Proteomes" id="UP001207742">
    <property type="component" value="Unassembled WGS sequence"/>
</dbReference>
<dbReference type="SUPFAM" id="SSF56601">
    <property type="entry name" value="beta-lactamase/transpeptidase-like"/>
    <property type="match status" value="1"/>
</dbReference>
<dbReference type="PANTHER" id="PTHR43283:SF3">
    <property type="entry name" value="BETA-LACTAMASE FAMILY PROTEIN (AFU_ORTHOLOGUE AFUA_5G07500)"/>
    <property type="match status" value="1"/>
</dbReference>
<comment type="caution">
    <text evidence="3">The sequence shown here is derived from an EMBL/GenBank/DDBJ whole genome shotgun (WGS) entry which is preliminary data.</text>
</comment>
<dbReference type="InterPro" id="IPR001466">
    <property type="entry name" value="Beta-lactam-related"/>
</dbReference>